<protein>
    <submittedName>
        <fullName evidence="1">Uncharacterized protein</fullName>
    </submittedName>
</protein>
<evidence type="ECO:0000313" key="1">
    <source>
        <dbReference type="EMBL" id="JAD31674.1"/>
    </source>
</evidence>
<proteinExistence type="predicted"/>
<reference evidence="1" key="2">
    <citation type="journal article" date="2015" name="Data Brief">
        <title>Shoot transcriptome of the giant reed, Arundo donax.</title>
        <authorList>
            <person name="Barrero R.A."/>
            <person name="Guerrero F.D."/>
            <person name="Moolhuijzen P."/>
            <person name="Goolsby J.A."/>
            <person name="Tidwell J."/>
            <person name="Bellgard S.E."/>
            <person name="Bellgard M.I."/>
        </authorList>
    </citation>
    <scope>NUCLEOTIDE SEQUENCE</scope>
    <source>
        <tissue evidence="1">Shoot tissue taken approximately 20 cm above the soil surface</tissue>
    </source>
</reference>
<dbReference type="AlphaFoldDB" id="A0A0A8YX17"/>
<sequence length="96" mass="11404">MQELEVKVSFTTRGQGSCLLFVADDEKLHNKIKKFAFGRIVYRMINEIFENIVDIENLTKVEDEIPYNLYEVEKQVEKNEKRKREEEANDLLLSCF</sequence>
<accession>A0A0A8YX17</accession>
<reference evidence="1" key="1">
    <citation type="submission" date="2014-09" db="EMBL/GenBank/DDBJ databases">
        <authorList>
            <person name="Magalhaes I.L.F."/>
            <person name="Oliveira U."/>
            <person name="Santos F.R."/>
            <person name="Vidigal T.H.D.A."/>
            <person name="Brescovit A.D."/>
            <person name="Santos A.J."/>
        </authorList>
    </citation>
    <scope>NUCLEOTIDE SEQUENCE</scope>
    <source>
        <tissue evidence="1">Shoot tissue taken approximately 20 cm above the soil surface</tissue>
    </source>
</reference>
<dbReference type="EMBL" id="GBRH01266221">
    <property type="protein sequence ID" value="JAD31674.1"/>
    <property type="molecule type" value="Transcribed_RNA"/>
</dbReference>
<name>A0A0A8YX17_ARUDO</name>
<organism evidence="1">
    <name type="scientific">Arundo donax</name>
    <name type="common">Giant reed</name>
    <name type="synonym">Donax arundinaceus</name>
    <dbReference type="NCBI Taxonomy" id="35708"/>
    <lineage>
        <taxon>Eukaryota</taxon>
        <taxon>Viridiplantae</taxon>
        <taxon>Streptophyta</taxon>
        <taxon>Embryophyta</taxon>
        <taxon>Tracheophyta</taxon>
        <taxon>Spermatophyta</taxon>
        <taxon>Magnoliopsida</taxon>
        <taxon>Liliopsida</taxon>
        <taxon>Poales</taxon>
        <taxon>Poaceae</taxon>
        <taxon>PACMAD clade</taxon>
        <taxon>Arundinoideae</taxon>
        <taxon>Arundineae</taxon>
        <taxon>Arundo</taxon>
    </lineage>
</organism>